<proteinExistence type="predicted"/>
<protein>
    <submittedName>
        <fullName evidence="1">Uncharacterized protein</fullName>
    </submittedName>
</protein>
<dbReference type="EMBL" id="PITI01003123">
    <property type="protein sequence ID" value="TBT97121.1"/>
    <property type="molecule type" value="Genomic_DNA"/>
</dbReference>
<dbReference type="VEuPathDB" id="MicrosporidiaDB:CWI36_3123p0010"/>
<reference evidence="1 2" key="1">
    <citation type="submission" date="2017-12" db="EMBL/GenBank/DDBJ databases">
        <authorList>
            <person name="Pombert J.-F."/>
            <person name="Haag K.L."/>
            <person name="Ebert D."/>
        </authorList>
    </citation>
    <scope>NUCLEOTIDE SEQUENCE [LARGE SCALE GENOMIC DNA]</scope>
    <source>
        <strain evidence="1">BE-OM-2</strain>
    </source>
</reference>
<feature type="non-terminal residue" evidence="1">
    <location>
        <position position="417"/>
    </location>
</feature>
<organism evidence="1 2">
    <name type="scientific">Hamiltosporidium magnivora</name>
    <dbReference type="NCBI Taxonomy" id="148818"/>
    <lineage>
        <taxon>Eukaryota</taxon>
        <taxon>Fungi</taxon>
        <taxon>Fungi incertae sedis</taxon>
        <taxon>Microsporidia</taxon>
        <taxon>Dubosqiidae</taxon>
        <taxon>Hamiltosporidium</taxon>
    </lineage>
</organism>
<comment type="caution">
    <text evidence="1">The sequence shown here is derived from an EMBL/GenBank/DDBJ whole genome shotgun (WGS) entry which is preliminary data.</text>
</comment>
<evidence type="ECO:0000313" key="2">
    <source>
        <dbReference type="Proteomes" id="UP000291404"/>
    </source>
</evidence>
<dbReference type="Proteomes" id="UP000291404">
    <property type="component" value="Unassembled WGS sequence"/>
</dbReference>
<keyword evidence="2" id="KW-1185">Reference proteome</keyword>
<dbReference type="AlphaFoldDB" id="A0A4V2JTR8"/>
<feature type="non-terminal residue" evidence="1">
    <location>
        <position position="1"/>
    </location>
</feature>
<dbReference type="VEuPathDB" id="MicrosporidiaDB:CWI39_2386p0010"/>
<name>A0A4V2JTR8_9MICR</name>
<gene>
    <name evidence="1" type="ORF">CWI36_3123p0010</name>
</gene>
<sequence>DKGCLEGVNDSVRLEGVSNTDVVLEGVNDKGCLEGVNDSVRLEGVNDKEGLEGVNDTSVVLESVSDRDINEGVSNNYNTLHPFNNTTYNYHPFNNTTSNYNTFTIINTFKGVNCFSITNNLLVIIKGCYLLIYNLKGYLLLYKGNISDISTVIHNTLGDDGVEGVSNKDMLEGVSYSSRLEGVNYKDSNYKGASYKDSEIEGVNNISNTLHPVNNLSNTLHPVNNLSNTLHPVNNLSMNTHLNNNITTPLTILEMSSVTNMSRTVILLKHYNGLLSIYEYRNNTLLKLYSFILFTINNTNTVFSICKDIIFIKGNDMLIVKINNLGVFIHKSVQVDSIVCIGSKEEGDMDVLEGVSDIDSVLEGVSDIDSVLEGVSDIDSVLEGVSDIDSGLEGVSDIDSGLEGVSDIDSGLEGVSD</sequence>
<accession>A0A4V2JTR8</accession>
<evidence type="ECO:0000313" key="1">
    <source>
        <dbReference type="EMBL" id="TBT97121.1"/>
    </source>
</evidence>